<feature type="compositionally biased region" description="Polar residues" evidence="8">
    <location>
        <begin position="825"/>
        <end position="836"/>
    </location>
</feature>
<dbReference type="Proteomes" id="UP000694844">
    <property type="component" value="Chromosome 5"/>
</dbReference>
<keyword evidence="4" id="KW-0963">Cytoplasm</keyword>
<evidence type="ECO:0000259" key="10">
    <source>
        <dbReference type="Pfam" id="PF23138"/>
    </source>
</evidence>
<comment type="subcellular location">
    <subcellularLocation>
        <location evidence="2">Cytoplasm</location>
        <location evidence="2">Cytoskeleton</location>
        <location evidence="2">Cilium basal body</location>
    </subcellularLocation>
    <subcellularLocation>
        <location evidence="1">Cytoplasm</location>
        <location evidence="1">Cytoskeleton</location>
        <location evidence="1">Microtubule organizing center</location>
        <location evidence="1">Centrosome</location>
        <location evidence="1">Centriole</location>
    </subcellularLocation>
</comment>
<feature type="domain" description="ARMC9 CTLH-like" evidence="10">
    <location>
        <begin position="60"/>
        <end position="188"/>
    </location>
</feature>
<keyword evidence="11" id="KW-1185">Reference proteome</keyword>
<proteinExistence type="predicted"/>
<dbReference type="InterPro" id="IPR040369">
    <property type="entry name" value="ARMC9"/>
</dbReference>
<dbReference type="Gene3D" id="1.25.10.10">
    <property type="entry name" value="Leucine-rich Repeat Variant"/>
    <property type="match status" value="1"/>
</dbReference>
<dbReference type="PANTHER" id="PTHR14881">
    <property type="entry name" value="LISH DOMAIN-CONTAINING PROTEIN ARMC9"/>
    <property type="match status" value="1"/>
</dbReference>
<dbReference type="InterPro" id="IPR011989">
    <property type="entry name" value="ARM-like"/>
</dbReference>
<dbReference type="InterPro" id="IPR056327">
    <property type="entry name" value="ARMC9_CTLH-like_dom"/>
</dbReference>
<dbReference type="Pfam" id="PF21051">
    <property type="entry name" value="ARMC9_LisH"/>
    <property type="match status" value="1"/>
</dbReference>
<dbReference type="InterPro" id="IPR016024">
    <property type="entry name" value="ARM-type_fold"/>
</dbReference>
<evidence type="ECO:0000256" key="8">
    <source>
        <dbReference type="SAM" id="MobiDB-lite"/>
    </source>
</evidence>
<dbReference type="Pfam" id="PF21050">
    <property type="entry name" value="ARMC9_ARM"/>
    <property type="match status" value="1"/>
</dbReference>
<dbReference type="SUPFAM" id="SSF48371">
    <property type="entry name" value="ARM repeat"/>
    <property type="match status" value="1"/>
</dbReference>
<evidence type="ECO:0000313" key="12">
    <source>
        <dbReference type="RefSeq" id="XP_022342912.1"/>
    </source>
</evidence>
<protein>
    <recommendedName>
        <fullName evidence="3">LisH domain-containing protein ARMC9</fullName>
    </recommendedName>
</protein>
<dbReference type="GO" id="GO:0097542">
    <property type="term" value="C:ciliary tip"/>
    <property type="evidence" value="ECO:0007669"/>
    <property type="project" value="TreeGrafter"/>
</dbReference>
<dbReference type="GO" id="GO:0005814">
    <property type="term" value="C:centriole"/>
    <property type="evidence" value="ECO:0007669"/>
    <property type="project" value="UniProtKB-SubCell"/>
</dbReference>
<evidence type="ECO:0000259" key="9">
    <source>
        <dbReference type="Pfam" id="PF21050"/>
    </source>
</evidence>
<dbReference type="RefSeq" id="XP_022342913.1">
    <property type="nucleotide sequence ID" value="XM_022487205.1"/>
</dbReference>
<dbReference type="RefSeq" id="XP_022342912.1">
    <property type="nucleotide sequence ID" value="XM_022487204.1"/>
</dbReference>
<gene>
    <name evidence="12 13" type="primary">LOC111136390</name>
</gene>
<feature type="region of interest" description="Disordered" evidence="8">
    <location>
        <begin position="633"/>
        <end position="856"/>
    </location>
</feature>
<dbReference type="GO" id="GO:0060271">
    <property type="term" value="P:cilium assembly"/>
    <property type="evidence" value="ECO:0007669"/>
    <property type="project" value="InterPro"/>
</dbReference>
<evidence type="ECO:0000256" key="6">
    <source>
        <dbReference type="ARBA" id="ARBA00023212"/>
    </source>
</evidence>
<keyword evidence="6" id="KW-0206">Cytoskeleton</keyword>
<feature type="compositionally biased region" description="Acidic residues" evidence="8">
    <location>
        <begin position="578"/>
        <end position="616"/>
    </location>
</feature>
<feature type="compositionally biased region" description="Low complexity" evidence="8">
    <location>
        <begin position="754"/>
        <end position="782"/>
    </location>
</feature>
<dbReference type="InterPro" id="IPR006594">
    <property type="entry name" value="LisH"/>
</dbReference>
<evidence type="ECO:0000256" key="4">
    <source>
        <dbReference type="ARBA" id="ARBA00022490"/>
    </source>
</evidence>
<dbReference type="InterPro" id="IPR048959">
    <property type="entry name" value="ARMC9_ARM_dom"/>
</dbReference>
<evidence type="ECO:0000256" key="7">
    <source>
        <dbReference type="ARBA" id="ARBA00023273"/>
    </source>
</evidence>
<organism evidence="11 13">
    <name type="scientific">Crassostrea virginica</name>
    <name type="common">Eastern oyster</name>
    <dbReference type="NCBI Taxonomy" id="6565"/>
    <lineage>
        <taxon>Eukaryota</taxon>
        <taxon>Metazoa</taxon>
        <taxon>Spiralia</taxon>
        <taxon>Lophotrochozoa</taxon>
        <taxon>Mollusca</taxon>
        <taxon>Bivalvia</taxon>
        <taxon>Autobranchia</taxon>
        <taxon>Pteriomorphia</taxon>
        <taxon>Ostreida</taxon>
        <taxon>Ostreoidea</taxon>
        <taxon>Ostreidae</taxon>
        <taxon>Crassostrea</taxon>
    </lineage>
</organism>
<evidence type="ECO:0000256" key="3">
    <source>
        <dbReference type="ARBA" id="ARBA00021146"/>
    </source>
</evidence>
<feature type="compositionally biased region" description="Low complexity" evidence="8">
    <location>
        <begin position="700"/>
        <end position="712"/>
    </location>
</feature>
<keyword evidence="5" id="KW-0970">Cilium biogenesis/degradation</keyword>
<dbReference type="Pfam" id="PF23138">
    <property type="entry name" value="CTLH_Armc9"/>
    <property type="match status" value="1"/>
</dbReference>
<dbReference type="GeneID" id="111136390"/>
<evidence type="ECO:0000256" key="2">
    <source>
        <dbReference type="ARBA" id="ARBA00004120"/>
    </source>
</evidence>
<name>A0A8B8ET49_CRAVI</name>
<dbReference type="OrthoDB" id="538223at2759"/>
<feature type="region of interest" description="Disordered" evidence="8">
    <location>
        <begin position="577"/>
        <end position="620"/>
    </location>
</feature>
<dbReference type="FunFam" id="1.25.10.10:FF:000124">
    <property type="entry name" value="lisH domain-containing protein ARMC9 isoform X1"/>
    <property type="match status" value="1"/>
</dbReference>
<feature type="compositionally biased region" description="Polar residues" evidence="8">
    <location>
        <begin position="688"/>
        <end position="699"/>
    </location>
</feature>
<evidence type="ECO:0000256" key="5">
    <source>
        <dbReference type="ARBA" id="ARBA00022794"/>
    </source>
</evidence>
<sequence length="856" mass="95906">MSGSLSVVSFEGELNAIVQEYLEFSGFDKCSSVFLKECEQKSKPVATHSIKSKSNQKLVAIQNELMQHFHKGRRDRFFKEWNDSLHPSVRDGDAVAKKLEFYLNIYFAIFPIKFARGQREADRAMGDFKKYLETRGASLSQTTEFLPYYALPFVPNAKSHPSYKELFTDSWVKDLEVRVEKFLTLTLKSRPQPKLFELYRGSKDGDESDQFQQISRLQQQLVDSERKTMSYIKRHNRVQADYHNLIGITADLVDALESTVQGKPITPEYLQEICSRLFSHHVSGSVDFTRPGTASQFLRQSIAPQIQPMQEPDAYPPLDYPRVKEDLSNGPDKRKALLLQAIRWRLTQSNPQQRDTTMTAYRDNDLLGCAKAGPHRTAVLGLLTSSDGTVKQTAARLFNAFASLCAGRTYLAQNQELFKALLDNLHSEERESITREMVLGALQKLSLRRNLQSSMIDAGLIEWLVKVLEDNDNLSDYTLEYSVALLMNLCLRTSGKKRCVGNAHQTLKVLSDLLGHENQEIRPYVNGALYSILAIPSIREEAKAMGMEEILRCFIKDDQPDMNRQIEFIIKQLNSVEAVDENESDDEEDDEEEEDQDAMELDLDKDEEIQIDDSDSTGEKLLTDEYQAVAGSAKAKKKHIDSVLNEPLQRPITPSQRRASEHSSIIQSRPTSQLSQIPEGRTDMSRPPTRSGSRPNTQEALRSASRASQLSQGSVRISKDPEVKEYNQAFGSRPKIPRTPDVSSLGKGSQPQDSPSQGRTSQQSQGKQSSQSQGRASQHSQGKLSQSKVPRTPDSSKRPTSRGSISGLPPPQPQYSESGPRPSSAGKSSVNGSENAPPSRKGSVASQREVPKTPES</sequence>
<dbReference type="PROSITE" id="PS50896">
    <property type="entry name" value="LISH"/>
    <property type="match status" value="1"/>
</dbReference>
<feature type="compositionally biased region" description="Polar residues" evidence="8">
    <location>
        <begin position="652"/>
        <end position="676"/>
    </location>
</feature>
<accession>A0A8B8ET49</accession>
<dbReference type="KEGG" id="cvn:111136390"/>
<reference evidence="12 13" key="1">
    <citation type="submission" date="2025-04" db="UniProtKB">
        <authorList>
            <consortium name="RefSeq"/>
        </authorList>
    </citation>
    <scope>IDENTIFICATION</scope>
    <source>
        <tissue evidence="12 13">Whole sample</tissue>
    </source>
</reference>
<dbReference type="InterPro" id="IPR048957">
    <property type="entry name" value="ARMC9_LisH"/>
</dbReference>
<dbReference type="GO" id="GO:0036064">
    <property type="term" value="C:ciliary basal body"/>
    <property type="evidence" value="ECO:0007669"/>
    <property type="project" value="InterPro"/>
</dbReference>
<keyword evidence="7" id="KW-0966">Cell projection</keyword>
<feature type="domain" description="LisH" evidence="9">
    <location>
        <begin position="455"/>
        <end position="574"/>
    </location>
</feature>
<dbReference type="AlphaFoldDB" id="A0A8B8ET49"/>
<dbReference type="PANTHER" id="PTHR14881:SF4">
    <property type="entry name" value="LISH DOMAIN-CONTAINING PROTEIN ARMC9"/>
    <property type="match status" value="1"/>
</dbReference>
<evidence type="ECO:0000313" key="11">
    <source>
        <dbReference type="Proteomes" id="UP000694844"/>
    </source>
</evidence>
<evidence type="ECO:0000256" key="1">
    <source>
        <dbReference type="ARBA" id="ARBA00004114"/>
    </source>
</evidence>
<evidence type="ECO:0000313" key="13">
    <source>
        <dbReference type="RefSeq" id="XP_022342913.1"/>
    </source>
</evidence>